<feature type="region of interest" description="Disordered" evidence="1">
    <location>
        <begin position="172"/>
        <end position="195"/>
    </location>
</feature>
<sequence>MKRQIITGLIAGLILNITGSLVQADIVTDIRAGVSPQQVVQLALSNQLAPIQIVTQLITAGVNPIIGAVIVARASPHEAINIAVAAVAAKTTFCKSMKSPEEHSNCLNLVSQIAIGIVDAIAEIVPDQKEAIINAVAKAAPETAMVIANFHPDPTTRVAHPAFMRQEITITTPPPPALNTTNHCSQNDNDCVSEH</sequence>
<dbReference type="HOGENOM" id="CLU_1395754_0_0_6"/>
<feature type="compositionally biased region" description="Polar residues" evidence="1">
    <location>
        <begin position="178"/>
        <end position="195"/>
    </location>
</feature>
<dbReference type="EMBL" id="AP014633">
    <property type="protein sequence ID" value="BAP58061.1"/>
    <property type="molecule type" value="Genomic_DNA"/>
</dbReference>
<accession>A0A090BW64</accession>
<gene>
    <name evidence="2" type="ORF">THII_3764</name>
</gene>
<name>A0A090BW64_9GAMM</name>
<keyword evidence="3" id="KW-1185">Reference proteome</keyword>
<dbReference type="STRING" id="40754.THII_3764"/>
<organism evidence="2 3">
    <name type="scientific">Thioploca ingrica</name>
    <dbReference type="NCBI Taxonomy" id="40754"/>
    <lineage>
        <taxon>Bacteria</taxon>
        <taxon>Pseudomonadati</taxon>
        <taxon>Pseudomonadota</taxon>
        <taxon>Gammaproteobacteria</taxon>
        <taxon>Thiotrichales</taxon>
        <taxon>Thiotrichaceae</taxon>
        <taxon>Thioploca</taxon>
    </lineage>
</organism>
<reference evidence="2 3" key="1">
    <citation type="journal article" date="2014" name="ISME J.">
        <title>Ecophysiology of Thioploca ingrica as revealed by the complete genome sequence supplemented with proteomic evidence.</title>
        <authorList>
            <person name="Kojima H."/>
            <person name="Ogura Y."/>
            <person name="Yamamoto N."/>
            <person name="Togashi T."/>
            <person name="Mori H."/>
            <person name="Watanabe T."/>
            <person name="Nemoto F."/>
            <person name="Kurokawa K."/>
            <person name="Hayashi T."/>
            <person name="Fukui M."/>
        </authorList>
    </citation>
    <scope>NUCLEOTIDE SEQUENCE [LARGE SCALE GENOMIC DNA]</scope>
</reference>
<proteinExistence type="predicted"/>
<dbReference type="AlphaFoldDB" id="A0A090BW64"/>
<evidence type="ECO:0000313" key="3">
    <source>
        <dbReference type="Proteomes" id="UP000031623"/>
    </source>
</evidence>
<protein>
    <submittedName>
        <fullName evidence="2">Uncharacterized protein</fullName>
    </submittedName>
</protein>
<evidence type="ECO:0000313" key="2">
    <source>
        <dbReference type="EMBL" id="BAP58061.1"/>
    </source>
</evidence>
<dbReference type="KEGG" id="tig:THII_3764"/>
<evidence type="ECO:0000256" key="1">
    <source>
        <dbReference type="SAM" id="MobiDB-lite"/>
    </source>
</evidence>
<dbReference type="Proteomes" id="UP000031623">
    <property type="component" value="Chromosome"/>
</dbReference>